<dbReference type="PANTHER" id="PTHR42756:SF1">
    <property type="entry name" value="TRANSCRIPTIONAL REPRESSOR OF EMRAB OPERON"/>
    <property type="match status" value="1"/>
</dbReference>
<keyword evidence="2 5" id="KW-0238">DNA-binding</keyword>
<evidence type="ECO:0000259" key="4">
    <source>
        <dbReference type="PROSITE" id="PS50995"/>
    </source>
</evidence>
<evidence type="ECO:0000313" key="5">
    <source>
        <dbReference type="EMBL" id="MDQ0271408.1"/>
    </source>
</evidence>
<dbReference type="InterPro" id="IPR036388">
    <property type="entry name" value="WH-like_DNA-bd_sf"/>
</dbReference>
<dbReference type="RefSeq" id="WP_307476520.1">
    <property type="nucleotide sequence ID" value="NZ_JAUSUB010000014.1"/>
</dbReference>
<dbReference type="GO" id="GO:0003677">
    <property type="term" value="F:DNA binding"/>
    <property type="evidence" value="ECO:0007669"/>
    <property type="project" value="UniProtKB-KW"/>
</dbReference>
<dbReference type="SUPFAM" id="SSF46785">
    <property type="entry name" value="Winged helix' DNA-binding domain"/>
    <property type="match status" value="1"/>
</dbReference>
<gene>
    <name evidence="5" type="ORF">J2S17_003296</name>
</gene>
<evidence type="ECO:0000256" key="2">
    <source>
        <dbReference type="ARBA" id="ARBA00023125"/>
    </source>
</evidence>
<protein>
    <submittedName>
        <fullName evidence="5">DNA-binding MarR family transcriptional regulator</fullName>
    </submittedName>
</protein>
<sequence length="138" mass="16240">MVEEEIRELLHKITAQMRRNYADLLRELDLYVGQDQLLCQLWQEDGITQVQLSEKLKCEPPTVTNMVKKLEGRGILTRKRDKSDGRISRVYITEKGRALYEPVVNIWMNQTQLLLEGISTEERIKLKAQMEKMYDNLS</sequence>
<dbReference type="InterPro" id="IPR000835">
    <property type="entry name" value="HTH_MarR-typ"/>
</dbReference>
<keyword evidence="6" id="KW-1185">Reference proteome</keyword>
<dbReference type="EMBL" id="JAUSUB010000014">
    <property type="protein sequence ID" value="MDQ0271408.1"/>
    <property type="molecule type" value="Genomic_DNA"/>
</dbReference>
<dbReference type="Gene3D" id="1.10.10.10">
    <property type="entry name" value="Winged helix-like DNA-binding domain superfamily/Winged helix DNA-binding domain"/>
    <property type="match status" value="1"/>
</dbReference>
<evidence type="ECO:0000256" key="3">
    <source>
        <dbReference type="ARBA" id="ARBA00023163"/>
    </source>
</evidence>
<dbReference type="InterPro" id="IPR036390">
    <property type="entry name" value="WH_DNA-bd_sf"/>
</dbReference>
<dbReference type="PRINTS" id="PR00598">
    <property type="entry name" value="HTHMARR"/>
</dbReference>
<dbReference type="SMART" id="SM00347">
    <property type="entry name" value="HTH_MARR"/>
    <property type="match status" value="1"/>
</dbReference>
<comment type="caution">
    <text evidence="5">The sequence shown here is derived from an EMBL/GenBank/DDBJ whole genome shotgun (WGS) entry which is preliminary data.</text>
</comment>
<dbReference type="Proteomes" id="UP001238088">
    <property type="component" value="Unassembled WGS sequence"/>
</dbReference>
<keyword evidence="3" id="KW-0804">Transcription</keyword>
<keyword evidence="1" id="KW-0805">Transcription regulation</keyword>
<dbReference type="PANTHER" id="PTHR42756">
    <property type="entry name" value="TRANSCRIPTIONAL REGULATOR, MARR"/>
    <property type="match status" value="1"/>
</dbReference>
<dbReference type="Pfam" id="PF01047">
    <property type="entry name" value="MarR"/>
    <property type="match status" value="1"/>
</dbReference>
<proteinExistence type="predicted"/>
<evidence type="ECO:0000313" key="6">
    <source>
        <dbReference type="Proteomes" id="UP001238088"/>
    </source>
</evidence>
<feature type="domain" description="HTH marR-type" evidence="4">
    <location>
        <begin position="3"/>
        <end position="135"/>
    </location>
</feature>
<accession>A0ABU0AJG7</accession>
<organism evidence="5 6">
    <name type="scientific">Cytobacillus purgationiresistens</name>
    <dbReference type="NCBI Taxonomy" id="863449"/>
    <lineage>
        <taxon>Bacteria</taxon>
        <taxon>Bacillati</taxon>
        <taxon>Bacillota</taxon>
        <taxon>Bacilli</taxon>
        <taxon>Bacillales</taxon>
        <taxon>Bacillaceae</taxon>
        <taxon>Cytobacillus</taxon>
    </lineage>
</organism>
<dbReference type="PROSITE" id="PS50995">
    <property type="entry name" value="HTH_MARR_2"/>
    <property type="match status" value="1"/>
</dbReference>
<name>A0ABU0AJG7_9BACI</name>
<reference evidence="5 6" key="1">
    <citation type="submission" date="2023-07" db="EMBL/GenBank/DDBJ databases">
        <title>Genomic Encyclopedia of Type Strains, Phase IV (KMG-IV): sequencing the most valuable type-strain genomes for metagenomic binning, comparative biology and taxonomic classification.</title>
        <authorList>
            <person name="Goeker M."/>
        </authorList>
    </citation>
    <scope>NUCLEOTIDE SEQUENCE [LARGE SCALE GENOMIC DNA]</scope>
    <source>
        <strain evidence="5 6">DSM 23494</strain>
    </source>
</reference>
<evidence type="ECO:0000256" key="1">
    <source>
        <dbReference type="ARBA" id="ARBA00023015"/>
    </source>
</evidence>